<comment type="similarity">
    <text evidence="1">Belongs to the UPF0758 family.</text>
</comment>
<protein>
    <submittedName>
        <fullName evidence="8">DNA repair protein RadC</fullName>
    </submittedName>
</protein>
<evidence type="ECO:0000256" key="5">
    <source>
        <dbReference type="ARBA" id="ARBA00022833"/>
    </source>
</evidence>
<evidence type="ECO:0000256" key="6">
    <source>
        <dbReference type="ARBA" id="ARBA00023049"/>
    </source>
</evidence>
<gene>
    <name evidence="8" type="ORF">F7732_21360</name>
</gene>
<feature type="domain" description="MPN" evidence="7">
    <location>
        <begin position="25"/>
        <end position="148"/>
    </location>
</feature>
<dbReference type="Pfam" id="PF04002">
    <property type="entry name" value="RadC"/>
    <property type="match status" value="1"/>
</dbReference>
<evidence type="ECO:0000256" key="4">
    <source>
        <dbReference type="ARBA" id="ARBA00022801"/>
    </source>
</evidence>
<reference evidence="8 9" key="1">
    <citation type="journal article" date="2014" name="Arch. Microbiol.">
        <title>Bacillus mesophilum sp. nov., strain IITR-54T, a novel 4-chlorobiphenyl dechlorinating bacterium.</title>
        <authorList>
            <person name="Manickam N."/>
            <person name="Singh N.K."/>
            <person name="Bajaj A."/>
            <person name="Kumar R.M."/>
            <person name="Kaur G."/>
            <person name="Kaur N."/>
            <person name="Bala M."/>
            <person name="Kumar A."/>
            <person name="Mayilraj S."/>
        </authorList>
    </citation>
    <scope>NUCLEOTIDE SEQUENCE [LARGE SCALE GENOMIC DNA]</scope>
    <source>
        <strain evidence="8 9">IITR-54</strain>
    </source>
</reference>
<keyword evidence="6" id="KW-0482">Metalloprotease</keyword>
<organism evidence="8 9">
    <name type="scientific">Bacillus mesophilum</name>
    <dbReference type="NCBI Taxonomy" id="1071718"/>
    <lineage>
        <taxon>Bacteria</taxon>
        <taxon>Bacillati</taxon>
        <taxon>Bacillota</taxon>
        <taxon>Bacilli</taxon>
        <taxon>Bacillales</taxon>
        <taxon>Bacillaceae</taxon>
        <taxon>Bacillus</taxon>
    </lineage>
</organism>
<keyword evidence="2" id="KW-0645">Protease</keyword>
<sequence length="148" mass="16419">METVIEIVRIKQVTKKRSAKHLLNRISAPFIAAEILRKEIGDEDREVFMVLCLNTKHEVIAIYRCHVGSINATIVHPREVFKAALLNNSTSIVVGHNHPSSDVTPSREDITMTQRLVEAGKILGVTVLDSLVVGSTSNFTSLKEKGYL</sequence>
<dbReference type="Gene3D" id="3.40.140.10">
    <property type="entry name" value="Cytidine Deaminase, domain 2"/>
    <property type="match status" value="1"/>
</dbReference>
<dbReference type="SUPFAM" id="SSF102712">
    <property type="entry name" value="JAB1/MPN domain"/>
    <property type="match status" value="1"/>
</dbReference>
<dbReference type="PANTHER" id="PTHR30471">
    <property type="entry name" value="DNA REPAIR PROTEIN RADC"/>
    <property type="match status" value="1"/>
</dbReference>
<comment type="caution">
    <text evidence="8">The sequence shown here is derived from an EMBL/GenBank/DDBJ whole genome shotgun (WGS) entry which is preliminary data.</text>
</comment>
<keyword evidence="5" id="KW-0862">Zinc</keyword>
<proteinExistence type="inferred from homology"/>
<dbReference type="CDD" id="cd08071">
    <property type="entry name" value="MPN_DUF2466"/>
    <property type="match status" value="1"/>
</dbReference>
<dbReference type="GO" id="GO:0008237">
    <property type="term" value="F:metallopeptidase activity"/>
    <property type="evidence" value="ECO:0007669"/>
    <property type="project" value="UniProtKB-KW"/>
</dbReference>
<accession>A0A7V7RI73</accession>
<dbReference type="InterPro" id="IPR025657">
    <property type="entry name" value="RadC_JAB"/>
</dbReference>
<evidence type="ECO:0000259" key="7">
    <source>
        <dbReference type="PROSITE" id="PS50249"/>
    </source>
</evidence>
<name>A0A7V7RI73_9BACI</name>
<dbReference type="PANTHER" id="PTHR30471:SF3">
    <property type="entry name" value="UPF0758 PROTEIN YEES-RELATED"/>
    <property type="match status" value="1"/>
</dbReference>
<evidence type="ECO:0000313" key="9">
    <source>
        <dbReference type="Proteomes" id="UP000441354"/>
    </source>
</evidence>
<dbReference type="InterPro" id="IPR037518">
    <property type="entry name" value="MPN"/>
</dbReference>
<dbReference type="GO" id="GO:0046872">
    <property type="term" value="F:metal ion binding"/>
    <property type="evidence" value="ECO:0007669"/>
    <property type="project" value="UniProtKB-KW"/>
</dbReference>
<dbReference type="GO" id="GO:0006508">
    <property type="term" value="P:proteolysis"/>
    <property type="evidence" value="ECO:0007669"/>
    <property type="project" value="UniProtKB-KW"/>
</dbReference>
<dbReference type="RefSeq" id="WP_151576049.1">
    <property type="nucleotide sequence ID" value="NZ_WBOT01000012.1"/>
</dbReference>
<dbReference type="PROSITE" id="PS50249">
    <property type="entry name" value="MPN"/>
    <property type="match status" value="1"/>
</dbReference>
<keyword evidence="9" id="KW-1185">Reference proteome</keyword>
<dbReference type="OrthoDB" id="9804482at2"/>
<evidence type="ECO:0000256" key="2">
    <source>
        <dbReference type="ARBA" id="ARBA00022670"/>
    </source>
</evidence>
<evidence type="ECO:0000256" key="3">
    <source>
        <dbReference type="ARBA" id="ARBA00022723"/>
    </source>
</evidence>
<keyword evidence="4" id="KW-0378">Hydrolase</keyword>
<keyword evidence="3" id="KW-0479">Metal-binding</keyword>
<dbReference type="InterPro" id="IPR001405">
    <property type="entry name" value="UPF0758"/>
</dbReference>
<dbReference type="EMBL" id="WBOT01000012">
    <property type="protein sequence ID" value="KAB2329476.1"/>
    <property type="molecule type" value="Genomic_DNA"/>
</dbReference>
<dbReference type="Proteomes" id="UP000441354">
    <property type="component" value="Unassembled WGS sequence"/>
</dbReference>
<evidence type="ECO:0000313" key="8">
    <source>
        <dbReference type="EMBL" id="KAB2329476.1"/>
    </source>
</evidence>
<evidence type="ECO:0000256" key="1">
    <source>
        <dbReference type="ARBA" id="ARBA00010243"/>
    </source>
</evidence>
<dbReference type="AlphaFoldDB" id="A0A7V7RI73"/>